<protein>
    <submittedName>
        <fullName evidence="1">Uncharacterized protein</fullName>
    </submittedName>
</protein>
<dbReference type="EMBL" id="WNHS01000560">
    <property type="protein sequence ID" value="MTW25732.1"/>
    <property type="molecule type" value="Genomic_DNA"/>
</dbReference>
<dbReference type="InterPro" id="IPR058112">
    <property type="entry name" value="CD3337_EF1877-like"/>
</dbReference>
<gene>
    <name evidence="1" type="ORF">GM537_13195</name>
</gene>
<comment type="caution">
    <text evidence="1">The sequence shown here is derived from an EMBL/GenBank/DDBJ whole genome shotgun (WGS) entry which is preliminary data.</text>
</comment>
<sequence>YQLDFYVDNSWGWLPWNWSDGIGKQVMYGLYAITNFIWTISLYVSNATGYLVQEAYSLDFISATADSIGKNMQTLAGVSANGFSTEGFYVGFLLL</sequence>
<proteinExistence type="predicted"/>
<dbReference type="AlphaFoldDB" id="A0A6G2DWV0"/>
<reference evidence="1 2" key="1">
    <citation type="submission" date="2019-11" db="EMBL/GenBank/DDBJ databases">
        <title>Growth characteristics of pneumococcus vary with the chemical composition of the capsule and with environmental conditions.</title>
        <authorList>
            <person name="Tothpal A."/>
            <person name="Desobry K."/>
            <person name="Joshi S."/>
            <person name="Wyllie A.L."/>
            <person name="Weinberger D.M."/>
        </authorList>
    </citation>
    <scope>NUCLEOTIDE SEQUENCE [LARGE SCALE GENOMIC DNA]</scope>
    <source>
        <strain evidence="2">pnumococcus23A</strain>
    </source>
</reference>
<evidence type="ECO:0000313" key="1">
    <source>
        <dbReference type="EMBL" id="MTW25732.1"/>
    </source>
</evidence>
<accession>A0A6G2DWV0</accession>
<name>A0A6G2DWV0_STREE</name>
<dbReference type="NCBIfam" id="NF046089">
    <property type="entry name" value="CD3337_EF1877"/>
    <property type="match status" value="1"/>
</dbReference>
<dbReference type="RefSeq" id="WP_413777163.1">
    <property type="nucleotide sequence ID" value="NZ_WNHS01000560.1"/>
</dbReference>
<organism evidence="1 2">
    <name type="scientific">Streptococcus pneumoniae</name>
    <dbReference type="NCBI Taxonomy" id="1313"/>
    <lineage>
        <taxon>Bacteria</taxon>
        <taxon>Bacillati</taxon>
        <taxon>Bacillota</taxon>
        <taxon>Bacilli</taxon>
        <taxon>Lactobacillales</taxon>
        <taxon>Streptococcaceae</taxon>
        <taxon>Streptococcus</taxon>
    </lineage>
</organism>
<dbReference type="Proteomes" id="UP000490982">
    <property type="component" value="Unassembled WGS sequence"/>
</dbReference>
<evidence type="ECO:0000313" key="2">
    <source>
        <dbReference type="Proteomes" id="UP000490982"/>
    </source>
</evidence>
<feature type="non-terminal residue" evidence="1">
    <location>
        <position position="95"/>
    </location>
</feature>
<feature type="non-terminal residue" evidence="1">
    <location>
        <position position="1"/>
    </location>
</feature>